<keyword evidence="1" id="KW-0472">Membrane</keyword>
<reference evidence="4" key="1">
    <citation type="journal article" date="2019" name="Int. J. Syst. Evol. Microbiol.">
        <title>The Global Catalogue of Microorganisms (GCM) 10K type strain sequencing project: providing services to taxonomists for standard genome sequencing and annotation.</title>
        <authorList>
            <consortium name="The Broad Institute Genomics Platform"/>
            <consortium name="The Broad Institute Genome Sequencing Center for Infectious Disease"/>
            <person name="Wu L."/>
            <person name="Ma J."/>
        </authorList>
    </citation>
    <scope>NUCLEOTIDE SEQUENCE [LARGE SCALE GENOMIC DNA]</scope>
    <source>
        <strain evidence="4">CGMCC 4.7643</strain>
    </source>
</reference>
<dbReference type="Proteomes" id="UP001597419">
    <property type="component" value="Unassembled WGS sequence"/>
</dbReference>
<dbReference type="RefSeq" id="WP_345408163.1">
    <property type="nucleotide sequence ID" value="NZ_BAABHG010000026.1"/>
</dbReference>
<feature type="domain" description="SHOCT" evidence="2">
    <location>
        <begin position="47"/>
        <end position="73"/>
    </location>
</feature>
<keyword evidence="4" id="KW-1185">Reference proteome</keyword>
<sequence length="75" mass="8731">MHYWGYDGGWFGGLFMLIAMFLLWGGLVATGVILLRRFARPPDRRGDALKILDERFARGEIDKDEYEQRRAILRG</sequence>
<comment type="caution">
    <text evidence="3">The sequence shown here is derived from an EMBL/GenBank/DDBJ whole genome shotgun (WGS) entry which is preliminary data.</text>
</comment>
<feature type="transmembrane region" description="Helical" evidence="1">
    <location>
        <begin position="12"/>
        <end position="35"/>
    </location>
</feature>
<evidence type="ECO:0000259" key="2">
    <source>
        <dbReference type="Pfam" id="PF09851"/>
    </source>
</evidence>
<dbReference type="Pfam" id="PF09851">
    <property type="entry name" value="SHOCT"/>
    <property type="match status" value="1"/>
</dbReference>
<evidence type="ECO:0000313" key="4">
    <source>
        <dbReference type="Proteomes" id="UP001597419"/>
    </source>
</evidence>
<proteinExistence type="predicted"/>
<accession>A0ABW5GXR6</accession>
<keyword evidence="1" id="KW-0812">Transmembrane</keyword>
<evidence type="ECO:0000313" key="3">
    <source>
        <dbReference type="EMBL" id="MFD2465440.1"/>
    </source>
</evidence>
<protein>
    <submittedName>
        <fullName evidence="3">SHOCT domain-containing protein</fullName>
    </submittedName>
</protein>
<evidence type="ECO:0000256" key="1">
    <source>
        <dbReference type="SAM" id="Phobius"/>
    </source>
</evidence>
<dbReference type="InterPro" id="IPR018649">
    <property type="entry name" value="SHOCT"/>
</dbReference>
<gene>
    <name evidence="3" type="ORF">ACFSYJ_42950</name>
</gene>
<organism evidence="3 4">
    <name type="scientific">Amycolatopsis samaneae</name>
    <dbReference type="NCBI Taxonomy" id="664691"/>
    <lineage>
        <taxon>Bacteria</taxon>
        <taxon>Bacillati</taxon>
        <taxon>Actinomycetota</taxon>
        <taxon>Actinomycetes</taxon>
        <taxon>Pseudonocardiales</taxon>
        <taxon>Pseudonocardiaceae</taxon>
        <taxon>Amycolatopsis</taxon>
    </lineage>
</organism>
<keyword evidence="1" id="KW-1133">Transmembrane helix</keyword>
<name>A0ABW5GXR6_9PSEU</name>
<dbReference type="EMBL" id="JBHUKU010000031">
    <property type="protein sequence ID" value="MFD2465440.1"/>
    <property type="molecule type" value="Genomic_DNA"/>
</dbReference>